<evidence type="ECO:0000313" key="2">
    <source>
        <dbReference type="EMBL" id="KAF7356416.1"/>
    </source>
</evidence>
<feature type="region of interest" description="Disordered" evidence="1">
    <location>
        <begin position="1"/>
        <end position="34"/>
    </location>
</feature>
<evidence type="ECO:0000256" key="1">
    <source>
        <dbReference type="SAM" id="MobiDB-lite"/>
    </source>
</evidence>
<organism evidence="2 3">
    <name type="scientific">Mycena venus</name>
    <dbReference type="NCBI Taxonomy" id="2733690"/>
    <lineage>
        <taxon>Eukaryota</taxon>
        <taxon>Fungi</taxon>
        <taxon>Dikarya</taxon>
        <taxon>Basidiomycota</taxon>
        <taxon>Agaricomycotina</taxon>
        <taxon>Agaricomycetes</taxon>
        <taxon>Agaricomycetidae</taxon>
        <taxon>Agaricales</taxon>
        <taxon>Marasmiineae</taxon>
        <taxon>Mycenaceae</taxon>
        <taxon>Mycena</taxon>
    </lineage>
</organism>
<dbReference type="OrthoDB" id="10586640at2759"/>
<comment type="caution">
    <text evidence="2">The sequence shown here is derived from an EMBL/GenBank/DDBJ whole genome shotgun (WGS) entry which is preliminary data.</text>
</comment>
<accession>A0A8H6YCV9</accession>
<feature type="region of interest" description="Disordered" evidence="1">
    <location>
        <begin position="91"/>
        <end position="134"/>
    </location>
</feature>
<dbReference type="AlphaFoldDB" id="A0A8H6YCV9"/>
<gene>
    <name evidence="2" type="ORF">MVEN_00974400</name>
</gene>
<name>A0A8H6YCV9_9AGAR</name>
<feature type="region of interest" description="Disordered" evidence="1">
    <location>
        <begin position="161"/>
        <end position="217"/>
    </location>
</feature>
<evidence type="ECO:0000313" key="3">
    <source>
        <dbReference type="Proteomes" id="UP000620124"/>
    </source>
</evidence>
<protein>
    <submittedName>
        <fullName evidence="2">Afadin-and alpha-actinin-binding protein B</fullName>
    </submittedName>
</protein>
<reference evidence="2" key="1">
    <citation type="submission" date="2020-05" db="EMBL/GenBank/DDBJ databases">
        <title>Mycena genomes resolve the evolution of fungal bioluminescence.</title>
        <authorList>
            <person name="Tsai I.J."/>
        </authorList>
    </citation>
    <scope>NUCLEOTIDE SEQUENCE</scope>
    <source>
        <strain evidence="2">CCC161011</strain>
    </source>
</reference>
<keyword evidence="3" id="KW-1185">Reference proteome</keyword>
<dbReference type="EMBL" id="JACAZI010000007">
    <property type="protein sequence ID" value="KAF7356416.1"/>
    <property type="molecule type" value="Genomic_DNA"/>
</dbReference>
<feature type="region of interest" description="Disordered" evidence="1">
    <location>
        <begin position="48"/>
        <end position="76"/>
    </location>
</feature>
<proteinExistence type="predicted"/>
<sequence length="217" mass="21912">MLGNSPATPNEGDPDGDAGNTSTPLEALLEEDEGGAALVDALFPEMPAVRQPTLAEELGVSESPPESPEAPASAPVPVIASSLGGRVFSREPNNVRFTAQEKGKGRVSEVPGARGAKSVGEKENGSSQGIKRKLVGPLKLSPPLAMGSAAPGDIVAVKKPKLRAQGSTVGNGKSGSGSGSRARVMAKLPVSSAAAAKNPGPRRVLVDSAEAPRGWRG</sequence>
<dbReference type="Proteomes" id="UP000620124">
    <property type="component" value="Unassembled WGS sequence"/>
</dbReference>
<feature type="compositionally biased region" description="Low complexity" evidence="1">
    <location>
        <begin position="60"/>
        <end position="76"/>
    </location>
</feature>